<accession>A0ABD3Q2E0</accession>
<proteinExistence type="inferred from homology"/>
<reference evidence="6 7" key="1">
    <citation type="journal article" date="2020" name="G3 (Bethesda)">
        <title>Improved Reference Genome for Cyclotella cryptica CCMP332, a Model for Cell Wall Morphogenesis, Salinity Adaptation, and Lipid Production in Diatoms (Bacillariophyta).</title>
        <authorList>
            <person name="Roberts W.R."/>
            <person name="Downey K.M."/>
            <person name="Ruck E.C."/>
            <person name="Traller J.C."/>
            <person name="Alverson A.J."/>
        </authorList>
    </citation>
    <scope>NUCLEOTIDE SEQUENCE [LARGE SCALE GENOMIC DNA]</scope>
    <source>
        <strain evidence="6 7">CCMP332</strain>
    </source>
</reference>
<dbReference type="Gene3D" id="3.40.50.1460">
    <property type="match status" value="1"/>
</dbReference>
<dbReference type="Pfam" id="PF01650">
    <property type="entry name" value="Peptidase_C13"/>
    <property type="match status" value="1"/>
</dbReference>
<dbReference type="EMBL" id="JABMIG020000080">
    <property type="protein sequence ID" value="KAL3794472.1"/>
    <property type="molecule type" value="Genomic_DNA"/>
</dbReference>
<dbReference type="Proteomes" id="UP001516023">
    <property type="component" value="Unassembled WGS sequence"/>
</dbReference>
<evidence type="ECO:0000256" key="2">
    <source>
        <dbReference type="ARBA" id="ARBA00009941"/>
    </source>
</evidence>
<keyword evidence="7" id="KW-1185">Reference proteome</keyword>
<comment type="pathway">
    <text evidence="1">Glycolipid biosynthesis; glycosylphosphatidylinositol-anchor biosynthesis.</text>
</comment>
<feature type="region of interest" description="Disordered" evidence="5">
    <location>
        <begin position="423"/>
        <end position="447"/>
    </location>
</feature>
<gene>
    <name evidence="6" type="ORF">HJC23_013945</name>
</gene>
<dbReference type="AlphaFoldDB" id="A0ABD3Q2E0"/>
<evidence type="ECO:0000256" key="4">
    <source>
        <dbReference type="ARBA" id="ARBA00022729"/>
    </source>
</evidence>
<dbReference type="GO" id="GO:0006506">
    <property type="term" value="P:GPI anchor biosynthetic process"/>
    <property type="evidence" value="ECO:0007669"/>
    <property type="project" value="UniProtKB-KW"/>
</dbReference>
<dbReference type="InterPro" id="IPR001096">
    <property type="entry name" value="Peptidase_C13"/>
</dbReference>
<dbReference type="InterPro" id="IPR028361">
    <property type="entry name" value="GPI_transamidase"/>
</dbReference>
<keyword evidence="3" id="KW-0337">GPI-anchor biosynthesis</keyword>
<sequence>MDSITNHDNEIAVLLGDSPPIRSPSIGVRAQGASTKTSQPNNSRRKQQTRRTLLNPRHEATIRNILLPKFSQKSSLQTGNHTSNVAVIVSSSRYWFNYRHVTNALSMYHLLKRGGFSDDNIVLMLADDIPCNMRNVYRGKIFSRGARGGQGEDLMSNVEIDYSGTDVTVDAFLRVLLGRPLEGGRESHGGHQRSFPKMDENTNVLVYLTGHGGDNFFKFQDGEELMSHDVASAFSQMYQSRRYNEILFISDTCQAFTMADEISVPNVFSVGSSLKGQNSYASHTDSEVGQSVIDRYSKVVRDFVDDAVSMTVDVTSTGAENGSLYPFDSATIAVMERLNMHDALVRVPTMHGDLGNDSKVGFTDRLCKRSMNKVPLSDFFAATADVREQRIRQTKESLASLWMNTASETVEFIISPKSAECTVESEPDIMTRQSQTESSHNDKTRHKSERSPYDIKFFIMAFVFLIFVKVSFNTW</sequence>
<feature type="region of interest" description="Disordered" evidence="5">
    <location>
        <begin position="15"/>
        <end position="55"/>
    </location>
</feature>
<evidence type="ECO:0000256" key="5">
    <source>
        <dbReference type="SAM" id="MobiDB-lite"/>
    </source>
</evidence>
<protein>
    <recommendedName>
        <fullName evidence="8">GPI-anchor transamidase</fullName>
    </recommendedName>
</protein>
<dbReference type="GO" id="GO:0016020">
    <property type="term" value="C:membrane"/>
    <property type="evidence" value="ECO:0007669"/>
    <property type="project" value="GOC"/>
</dbReference>
<evidence type="ECO:0000256" key="1">
    <source>
        <dbReference type="ARBA" id="ARBA00004687"/>
    </source>
</evidence>
<feature type="compositionally biased region" description="Polar residues" evidence="5">
    <location>
        <begin position="32"/>
        <end position="42"/>
    </location>
</feature>
<dbReference type="PANTHER" id="PTHR48067">
    <property type="entry name" value="GPI-ANCHOR TRANSAMIDASE"/>
    <property type="match status" value="1"/>
</dbReference>
<dbReference type="PRINTS" id="PR00776">
    <property type="entry name" value="HEMOGLOBNASE"/>
</dbReference>
<evidence type="ECO:0000256" key="3">
    <source>
        <dbReference type="ARBA" id="ARBA00022502"/>
    </source>
</evidence>
<comment type="caution">
    <text evidence="6">The sequence shown here is derived from an EMBL/GenBank/DDBJ whole genome shotgun (WGS) entry which is preliminary data.</text>
</comment>
<name>A0ABD3Q2E0_9STRA</name>
<evidence type="ECO:0000313" key="7">
    <source>
        <dbReference type="Proteomes" id="UP001516023"/>
    </source>
</evidence>
<keyword evidence="4" id="KW-0732">Signal</keyword>
<comment type="similarity">
    <text evidence="2">Belongs to the peptidase C13 family.</text>
</comment>
<evidence type="ECO:0008006" key="8">
    <source>
        <dbReference type="Google" id="ProtNLM"/>
    </source>
</evidence>
<organism evidence="6 7">
    <name type="scientific">Cyclotella cryptica</name>
    <dbReference type="NCBI Taxonomy" id="29204"/>
    <lineage>
        <taxon>Eukaryota</taxon>
        <taxon>Sar</taxon>
        <taxon>Stramenopiles</taxon>
        <taxon>Ochrophyta</taxon>
        <taxon>Bacillariophyta</taxon>
        <taxon>Coscinodiscophyceae</taxon>
        <taxon>Thalassiosirophycidae</taxon>
        <taxon>Stephanodiscales</taxon>
        <taxon>Stephanodiscaceae</taxon>
        <taxon>Cyclotella</taxon>
    </lineage>
</organism>
<dbReference type="PANTHER" id="PTHR48067:SF1">
    <property type="entry name" value="GPI-ANCHOR TRANSAMIDASE"/>
    <property type="match status" value="1"/>
</dbReference>
<evidence type="ECO:0000313" key="6">
    <source>
        <dbReference type="EMBL" id="KAL3794472.1"/>
    </source>
</evidence>